<name>A0AA38I476_9CUCU</name>
<keyword evidence="2" id="KW-1185">Reference proteome</keyword>
<evidence type="ECO:0000313" key="1">
    <source>
        <dbReference type="EMBL" id="KAJ3648795.1"/>
    </source>
</evidence>
<gene>
    <name evidence="1" type="ORF">Zmor_020571</name>
</gene>
<reference evidence="1" key="1">
    <citation type="journal article" date="2023" name="G3 (Bethesda)">
        <title>Whole genome assemblies of Zophobas morio and Tenebrio molitor.</title>
        <authorList>
            <person name="Kaur S."/>
            <person name="Stinson S.A."/>
            <person name="diCenzo G.C."/>
        </authorList>
    </citation>
    <scope>NUCLEOTIDE SEQUENCE</scope>
    <source>
        <strain evidence="1">QUZm001</strain>
    </source>
</reference>
<protein>
    <submittedName>
        <fullName evidence="1">Uncharacterized protein</fullName>
    </submittedName>
</protein>
<dbReference type="EMBL" id="JALNTZ010000006">
    <property type="protein sequence ID" value="KAJ3648795.1"/>
    <property type="molecule type" value="Genomic_DNA"/>
</dbReference>
<organism evidence="1 2">
    <name type="scientific">Zophobas morio</name>
    <dbReference type="NCBI Taxonomy" id="2755281"/>
    <lineage>
        <taxon>Eukaryota</taxon>
        <taxon>Metazoa</taxon>
        <taxon>Ecdysozoa</taxon>
        <taxon>Arthropoda</taxon>
        <taxon>Hexapoda</taxon>
        <taxon>Insecta</taxon>
        <taxon>Pterygota</taxon>
        <taxon>Neoptera</taxon>
        <taxon>Endopterygota</taxon>
        <taxon>Coleoptera</taxon>
        <taxon>Polyphaga</taxon>
        <taxon>Cucujiformia</taxon>
        <taxon>Tenebrionidae</taxon>
        <taxon>Zophobas</taxon>
    </lineage>
</organism>
<comment type="caution">
    <text evidence="1">The sequence shown here is derived from an EMBL/GenBank/DDBJ whole genome shotgun (WGS) entry which is preliminary data.</text>
</comment>
<sequence length="111" mass="12551">MQIRVVVCAATKKPNTNANALCSQLLDVHLLLNSKAEKPRSVFAAIPFIAKLKSNTKANQRWKILPEINFRSSNWFETKRHDIFGTCGGERKVEVSGYLNAKGWISVFSWD</sequence>
<dbReference type="AlphaFoldDB" id="A0AA38I476"/>
<evidence type="ECO:0000313" key="2">
    <source>
        <dbReference type="Proteomes" id="UP001168821"/>
    </source>
</evidence>
<dbReference type="Proteomes" id="UP001168821">
    <property type="component" value="Unassembled WGS sequence"/>
</dbReference>
<accession>A0AA38I476</accession>
<proteinExistence type="predicted"/>